<sequence length="93" mass="10678">MRTIFKNATRLNPPTQRNMPVYASQPMVFWSLNGSGVGNKKTHCSRRQRANKSPELKVGLLLLAKYGYPPVDRDEVYKEIFEQAENFKTHLPA</sequence>
<gene>
    <name evidence="2" type="ORF">HVA01_06780</name>
</gene>
<evidence type="ECO:0000313" key="2">
    <source>
        <dbReference type="EMBL" id="GEN27032.1"/>
    </source>
</evidence>
<evidence type="ECO:0000259" key="1">
    <source>
        <dbReference type="Pfam" id="PF11867"/>
    </source>
</evidence>
<dbReference type="EMBL" id="BJXV01000002">
    <property type="protein sequence ID" value="GEN27032.1"/>
    <property type="molecule type" value="Genomic_DNA"/>
</dbReference>
<comment type="caution">
    <text evidence="2">The sequence shown here is derived from an EMBL/GenBank/DDBJ whole genome shotgun (WGS) entry which is preliminary data.</text>
</comment>
<evidence type="ECO:0000313" key="3">
    <source>
        <dbReference type="Proteomes" id="UP000321303"/>
    </source>
</evidence>
<protein>
    <recommendedName>
        <fullName evidence="1">Type I restriction enzyme HindI endonuclease subunit-like C-terminal domain-containing protein</fullName>
    </recommendedName>
</protein>
<proteinExistence type="predicted"/>
<dbReference type="Pfam" id="PF11867">
    <property type="entry name" value="T1RH-like_C"/>
    <property type="match status" value="1"/>
</dbReference>
<reference evidence="2 3" key="1">
    <citation type="submission" date="2019-07" db="EMBL/GenBank/DDBJ databases">
        <title>Whole genome shotgun sequence of Halomonas variabilis NBRC 102410.</title>
        <authorList>
            <person name="Hosoyama A."/>
            <person name="Uohara A."/>
            <person name="Ohji S."/>
            <person name="Ichikawa N."/>
        </authorList>
    </citation>
    <scope>NUCLEOTIDE SEQUENCE [LARGE SCALE GENOMIC DNA]</scope>
    <source>
        <strain evidence="2 3">NBRC 102410</strain>
    </source>
</reference>
<dbReference type="InterPro" id="IPR021810">
    <property type="entry name" value="T1RH-like_C"/>
</dbReference>
<dbReference type="AlphaFoldDB" id="A0A511UPF8"/>
<feature type="domain" description="Type I restriction enzyme HindI endonuclease subunit-like C-terminal" evidence="1">
    <location>
        <begin position="62"/>
        <end position="89"/>
    </location>
</feature>
<dbReference type="Proteomes" id="UP000321303">
    <property type="component" value="Unassembled WGS sequence"/>
</dbReference>
<organism evidence="2 3">
    <name type="scientific">Halovibrio variabilis</name>
    <dbReference type="NCBI Taxonomy" id="31910"/>
    <lineage>
        <taxon>Bacteria</taxon>
        <taxon>Pseudomonadati</taxon>
        <taxon>Pseudomonadota</taxon>
        <taxon>Gammaproteobacteria</taxon>
        <taxon>Oceanospirillales</taxon>
        <taxon>Halomonadaceae</taxon>
        <taxon>Halovibrio</taxon>
    </lineage>
</organism>
<name>A0A511UPF8_9GAMM</name>
<accession>A0A511UPF8</accession>
<keyword evidence="3" id="KW-1185">Reference proteome</keyword>